<feature type="region of interest" description="Disordered" evidence="1">
    <location>
        <begin position="69"/>
        <end position="90"/>
    </location>
</feature>
<accession>A0A2Z7AC89</accession>
<evidence type="ECO:0000313" key="2">
    <source>
        <dbReference type="EMBL" id="KZV16532.1"/>
    </source>
</evidence>
<keyword evidence="3" id="KW-1185">Reference proteome</keyword>
<protein>
    <submittedName>
        <fullName evidence="2">Uncharacterized protein</fullName>
    </submittedName>
</protein>
<reference evidence="2 3" key="1">
    <citation type="journal article" date="2015" name="Proc. Natl. Acad. Sci. U.S.A.">
        <title>The resurrection genome of Boea hygrometrica: A blueprint for survival of dehydration.</title>
        <authorList>
            <person name="Xiao L."/>
            <person name="Yang G."/>
            <person name="Zhang L."/>
            <person name="Yang X."/>
            <person name="Zhao S."/>
            <person name="Ji Z."/>
            <person name="Zhou Q."/>
            <person name="Hu M."/>
            <person name="Wang Y."/>
            <person name="Chen M."/>
            <person name="Xu Y."/>
            <person name="Jin H."/>
            <person name="Xiao X."/>
            <person name="Hu G."/>
            <person name="Bao F."/>
            <person name="Hu Y."/>
            <person name="Wan P."/>
            <person name="Li L."/>
            <person name="Deng X."/>
            <person name="Kuang T."/>
            <person name="Xiang C."/>
            <person name="Zhu J.K."/>
            <person name="Oliver M.J."/>
            <person name="He Y."/>
        </authorList>
    </citation>
    <scope>NUCLEOTIDE SEQUENCE [LARGE SCALE GENOMIC DNA]</scope>
    <source>
        <strain evidence="3">cv. XS01</strain>
    </source>
</reference>
<feature type="compositionally biased region" description="Basic and acidic residues" evidence="1">
    <location>
        <begin position="71"/>
        <end position="80"/>
    </location>
</feature>
<dbReference type="PANTHER" id="PTHR33401">
    <property type="entry name" value="LIGHT-HARVESTING COMPLEX-LIKE PROTEIN OHP2, CHLOROPLASTIC"/>
    <property type="match status" value="1"/>
</dbReference>
<proteinExistence type="predicted"/>
<evidence type="ECO:0000256" key="1">
    <source>
        <dbReference type="SAM" id="MobiDB-lite"/>
    </source>
</evidence>
<dbReference type="OrthoDB" id="1875894at2759"/>
<dbReference type="Proteomes" id="UP000250235">
    <property type="component" value="Unassembled WGS sequence"/>
</dbReference>
<organism evidence="2 3">
    <name type="scientific">Dorcoceras hygrometricum</name>
    <dbReference type="NCBI Taxonomy" id="472368"/>
    <lineage>
        <taxon>Eukaryota</taxon>
        <taxon>Viridiplantae</taxon>
        <taxon>Streptophyta</taxon>
        <taxon>Embryophyta</taxon>
        <taxon>Tracheophyta</taxon>
        <taxon>Spermatophyta</taxon>
        <taxon>Magnoliopsida</taxon>
        <taxon>eudicotyledons</taxon>
        <taxon>Gunneridae</taxon>
        <taxon>Pentapetalae</taxon>
        <taxon>asterids</taxon>
        <taxon>lamiids</taxon>
        <taxon>Lamiales</taxon>
        <taxon>Gesneriaceae</taxon>
        <taxon>Didymocarpoideae</taxon>
        <taxon>Trichosporeae</taxon>
        <taxon>Loxocarpinae</taxon>
        <taxon>Dorcoceras</taxon>
    </lineage>
</organism>
<dbReference type="PANTHER" id="PTHR33401:SF3">
    <property type="entry name" value="LOW AFFINITY POTASSIUM TRANSPORT SYSTEM PROTEIN"/>
    <property type="match status" value="1"/>
</dbReference>
<dbReference type="AlphaFoldDB" id="A0A2Z7AC89"/>
<sequence>MRVAPWNQYQLVDKEFDPDIQLASGKNELVCGCTFFVCFNRPSARLENPCNLKVGPVLNQETLPEPAVFCENKDRPRSDNGDGDDSSVSKIINRKSSLKKPIDLSVAATDGVGGCTKDHTAFCETNYNSACQIERRKVQWTDTSGGELFHVREFEMSRGSEIIRLLFLDGTLYFVWLANLIEHDNKLVVENAENLKLKRMIEFEEGKGMKSGPLYYFTLGKKGYNMTSLEDFLPDQRVTPNVSSFLEEGNFESIQVDPVSCRVPIATVNVHVGALVALLSSSLLDHISSGKS</sequence>
<dbReference type="EMBL" id="KV019044">
    <property type="protein sequence ID" value="KZV16532.1"/>
    <property type="molecule type" value="Genomic_DNA"/>
</dbReference>
<gene>
    <name evidence="2" type="ORF">F511_11364</name>
</gene>
<name>A0A2Z7AC89_9LAMI</name>
<evidence type="ECO:0000313" key="3">
    <source>
        <dbReference type="Proteomes" id="UP000250235"/>
    </source>
</evidence>